<reference evidence="6" key="1">
    <citation type="journal article" date="2014" name="Int. J. Syst. Evol. Microbiol.">
        <title>Complete genome sequence of Corynebacterium casei LMG S-19264T (=DSM 44701T), isolated from a smear-ripened cheese.</title>
        <authorList>
            <consortium name="US DOE Joint Genome Institute (JGI-PGF)"/>
            <person name="Walter F."/>
            <person name="Albersmeier A."/>
            <person name="Kalinowski J."/>
            <person name="Ruckert C."/>
        </authorList>
    </citation>
    <scope>NUCLEOTIDE SEQUENCE</scope>
    <source>
        <strain evidence="6">CGMCC 1.7086</strain>
    </source>
</reference>
<keyword evidence="4" id="KW-0804">Transcription</keyword>
<protein>
    <submittedName>
        <fullName evidence="6">LysR family transcriptional regulator</fullName>
    </submittedName>
</protein>
<dbReference type="Pfam" id="PF00126">
    <property type="entry name" value="HTH_1"/>
    <property type="match status" value="1"/>
</dbReference>
<dbReference type="GO" id="GO:0006351">
    <property type="term" value="P:DNA-templated transcription"/>
    <property type="evidence" value="ECO:0007669"/>
    <property type="project" value="TreeGrafter"/>
</dbReference>
<dbReference type="PANTHER" id="PTHR30537:SF5">
    <property type="entry name" value="HTH-TYPE TRANSCRIPTIONAL ACTIVATOR TTDR-RELATED"/>
    <property type="match status" value="1"/>
</dbReference>
<dbReference type="GO" id="GO:0003700">
    <property type="term" value="F:DNA-binding transcription factor activity"/>
    <property type="evidence" value="ECO:0007669"/>
    <property type="project" value="InterPro"/>
</dbReference>
<dbReference type="SUPFAM" id="SSF46785">
    <property type="entry name" value="Winged helix' DNA-binding domain"/>
    <property type="match status" value="1"/>
</dbReference>
<organism evidence="6 7">
    <name type="scientific">Bowmanella pacifica</name>
    <dbReference type="NCBI Taxonomy" id="502051"/>
    <lineage>
        <taxon>Bacteria</taxon>
        <taxon>Pseudomonadati</taxon>
        <taxon>Pseudomonadota</taxon>
        <taxon>Gammaproteobacteria</taxon>
        <taxon>Alteromonadales</taxon>
        <taxon>Alteromonadaceae</taxon>
        <taxon>Bowmanella</taxon>
    </lineage>
</organism>
<dbReference type="EMBL" id="BMLS01000001">
    <property type="protein sequence ID" value="GGO64955.1"/>
    <property type="molecule type" value="Genomic_DNA"/>
</dbReference>
<keyword evidence="7" id="KW-1185">Reference proteome</keyword>
<dbReference type="InterPro" id="IPR000847">
    <property type="entry name" value="LysR_HTH_N"/>
</dbReference>
<keyword evidence="3" id="KW-0238">DNA-binding</keyword>
<dbReference type="InterPro" id="IPR005119">
    <property type="entry name" value="LysR_subst-bd"/>
</dbReference>
<dbReference type="Gene3D" id="1.10.10.10">
    <property type="entry name" value="Winged helix-like DNA-binding domain superfamily/Winged helix DNA-binding domain"/>
    <property type="match status" value="1"/>
</dbReference>
<dbReference type="Proteomes" id="UP000606935">
    <property type="component" value="Unassembled WGS sequence"/>
</dbReference>
<evidence type="ECO:0000313" key="7">
    <source>
        <dbReference type="Proteomes" id="UP000606935"/>
    </source>
</evidence>
<dbReference type="Gene3D" id="3.40.190.290">
    <property type="match status" value="1"/>
</dbReference>
<dbReference type="RefSeq" id="WP_229702008.1">
    <property type="nucleotide sequence ID" value="NZ_BMLS01000001.1"/>
</dbReference>
<comment type="caution">
    <text evidence="6">The sequence shown here is derived from an EMBL/GenBank/DDBJ whole genome shotgun (WGS) entry which is preliminary data.</text>
</comment>
<dbReference type="SUPFAM" id="SSF53850">
    <property type="entry name" value="Periplasmic binding protein-like II"/>
    <property type="match status" value="1"/>
</dbReference>
<dbReference type="Pfam" id="PF03466">
    <property type="entry name" value="LysR_substrate"/>
    <property type="match status" value="1"/>
</dbReference>
<evidence type="ECO:0000259" key="5">
    <source>
        <dbReference type="PROSITE" id="PS50931"/>
    </source>
</evidence>
<evidence type="ECO:0000256" key="4">
    <source>
        <dbReference type="ARBA" id="ARBA00023163"/>
    </source>
</evidence>
<keyword evidence="2" id="KW-0805">Transcription regulation</keyword>
<dbReference type="InterPro" id="IPR036388">
    <property type="entry name" value="WH-like_DNA-bd_sf"/>
</dbReference>
<dbReference type="InterPro" id="IPR036390">
    <property type="entry name" value="WH_DNA-bd_sf"/>
</dbReference>
<gene>
    <name evidence="6" type="ORF">GCM10010982_05610</name>
</gene>
<evidence type="ECO:0000256" key="2">
    <source>
        <dbReference type="ARBA" id="ARBA00023015"/>
    </source>
</evidence>
<evidence type="ECO:0000256" key="3">
    <source>
        <dbReference type="ARBA" id="ARBA00023125"/>
    </source>
</evidence>
<dbReference type="PROSITE" id="PS50931">
    <property type="entry name" value="HTH_LYSR"/>
    <property type="match status" value="1"/>
</dbReference>
<proteinExistence type="inferred from homology"/>
<evidence type="ECO:0000313" key="6">
    <source>
        <dbReference type="EMBL" id="GGO64955.1"/>
    </source>
</evidence>
<dbReference type="PANTHER" id="PTHR30537">
    <property type="entry name" value="HTH-TYPE TRANSCRIPTIONAL REGULATOR"/>
    <property type="match status" value="1"/>
</dbReference>
<accession>A0A917YT73</accession>
<sequence>MLLEKIELAWLFSFKQVFELQSFKQAAFVLNLPSSNVSRHVALLEEVLGLRLLERTTRRMSATEAGSALYEQVLPMLDAMDSALMEISAQGDEVAGHLKLLMPDLPLLAKWLAEFCALHPRLSLSCDTNLAPTQGPQDGVDLLLQYGRGPLPDSGWVAREIARWPSIIVGAPSLLARYRDQLNLSHFKQLPCITSLSALKGSPWVFKDGKHATFTLPVYSAYRVNSAHLAKEAAIAGLGFAMLPEISCINEQQSGLLRQVALDKTPEDLVLYAVFNGRKKTARKVTALLDFLVAKTAELPASAWTAWSTTVAHKERI</sequence>
<evidence type="ECO:0000256" key="1">
    <source>
        <dbReference type="ARBA" id="ARBA00009437"/>
    </source>
</evidence>
<reference evidence="6" key="2">
    <citation type="submission" date="2020-09" db="EMBL/GenBank/DDBJ databases">
        <authorList>
            <person name="Sun Q."/>
            <person name="Zhou Y."/>
        </authorList>
    </citation>
    <scope>NUCLEOTIDE SEQUENCE</scope>
    <source>
        <strain evidence="6">CGMCC 1.7086</strain>
    </source>
</reference>
<name>A0A917YT73_9ALTE</name>
<dbReference type="AlphaFoldDB" id="A0A917YT73"/>
<feature type="domain" description="HTH lysR-type" evidence="5">
    <location>
        <begin position="6"/>
        <end position="63"/>
    </location>
</feature>
<comment type="similarity">
    <text evidence="1">Belongs to the LysR transcriptional regulatory family.</text>
</comment>
<dbReference type="InterPro" id="IPR058163">
    <property type="entry name" value="LysR-type_TF_proteobact-type"/>
</dbReference>
<dbReference type="GO" id="GO:0043565">
    <property type="term" value="F:sequence-specific DNA binding"/>
    <property type="evidence" value="ECO:0007669"/>
    <property type="project" value="TreeGrafter"/>
</dbReference>